<organism evidence="2 3">
    <name type="scientific">Raphanus sativus</name>
    <name type="common">Radish</name>
    <name type="synonym">Raphanus raphanistrum var. sativus</name>
    <dbReference type="NCBI Taxonomy" id="3726"/>
    <lineage>
        <taxon>Eukaryota</taxon>
        <taxon>Viridiplantae</taxon>
        <taxon>Streptophyta</taxon>
        <taxon>Embryophyta</taxon>
        <taxon>Tracheophyta</taxon>
        <taxon>Spermatophyta</taxon>
        <taxon>Magnoliopsida</taxon>
        <taxon>eudicotyledons</taxon>
        <taxon>Gunneridae</taxon>
        <taxon>Pentapetalae</taxon>
        <taxon>rosids</taxon>
        <taxon>malvids</taxon>
        <taxon>Brassicales</taxon>
        <taxon>Brassicaceae</taxon>
        <taxon>Brassiceae</taxon>
        <taxon>Raphanus</taxon>
    </lineage>
</organism>
<feature type="compositionally biased region" description="Basic and acidic residues" evidence="1">
    <location>
        <begin position="446"/>
        <end position="459"/>
    </location>
</feature>
<evidence type="ECO:0000313" key="2">
    <source>
        <dbReference type="Proteomes" id="UP000504610"/>
    </source>
</evidence>
<name>A0A6J0KBZ3_RAPSA</name>
<protein>
    <submittedName>
        <fullName evidence="3">Uncharacterized protein LOC108816925</fullName>
    </submittedName>
</protein>
<accession>A0A6J0KBZ3</accession>
<sequence>MQPPIRNPSPPHRNHLESLKPLLNDSTKQFLAQHRAGRTDFSDFESIFTRLLQDHPDPPLELLWFYSAVVFHSSKQDFGGDPVRLTRSLFQMLVPLSDSFSGAKRVATLSPLVYNLSRLVKSRRRREEALELLDGIVNFVSAYCGGGGEDGLLMVTGFSFADLSRVWVVDEEEAEESDCLEMFMPFVSERLRREVGSESCSVGCLAGIVASQLILLSLCLRFDSAELRKDLRESVLQMIYGFQHSCYFFDGILKMLLVEPYLHLTPLLGAEDEATLLETITEAVIESAESLFLNTGSGNSQRSLQLKNIAINWLFLFGKASLRKIEDQEETSRYMNMFSNSRIPYHLVNWVISQGEVIRHVDTLLNSTPASFIEWLVSLEEQGLKVFDCDYSKNYAKTVIHWSRADLSLEATLLKQQEEVGQDADMDDDQIVSSISINSSSSTRKRKEERPDKEGETKTKLFKHRHNNFQEKSRLQPFVFSDRLVNGTEVGVSDMEL</sequence>
<dbReference type="RefSeq" id="XP_018444991.1">
    <property type="nucleotide sequence ID" value="XM_018589489.2"/>
</dbReference>
<feature type="region of interest" description="Disordered" evidence="1">
    <location>
        <begin position="437"/>
        <end position="469"/>
    </location>
</feature>
<keyword evidence="2" id="KW-1185">Reference proteome</keyword>
<dbReference type="AlphaFoldDB" id="A0A6J0KBZ3"/>
<dbReference type="Proteomes" id="UP000504610">
    <property type="component" value="Chromosome 7"/>
</dbReference>
<gene>
    <name evidence="3" type="primary">LOC108816925</name>
</gene>
<dbReference type="KEGG" id="rsz:108816925"/>
<evidence type="ECO:0000313" key="3">
    <source>
        <dbReference type="RefSeq" id="XP_018444991.1"/>
    </source>
</evidence>
<dbReference type="PANTHER" id="PTHR35505:SF1">
    <property type="entry name" value="SNF2 DOMAIN PROTEIN"/>
    <property type="match status" value="1"/>
</dbReference>
<proteinExistence type="predicted"/>
<evidence type="ECO:0000256" key="1">
    <source>
        <dbReference type="SAM" id="MobiDB-lite"/>
    </source>
</evidence>
<reference evidence="2" key="1">
    <citation type="journal article" date="2019" name="Database">
        <title>The radish genome database (RadishGD): an integrated information resource for radish genomics.</title>
        <authorList>
            <person name="Yu H.J."/>
            <person name="Baek S."/>
            <person name="Lee Y.J."/>
            <person name="Cho A."/>
            <person name="Mun J.H."/>
        </authorList>
    </citation>
    <scope>NUCLEOTIDE SEQUENCE [LARGE SCALE GENOMIC DNA]</scope>
    <source>
        <strain evidence="2">cv. WK10039</strain>
    </source>
</reference>
<reference evidence="3" key="2">
    <citation type="submission" date="2025-08" db="UniProtKB">
        <authorList>
            <consortium name="RefSeq"/>
        </authorList>
    </citation>
    <scope>IDENTIFICATION</scope>
    <source>
        <tissue evidence="3">Leaf</tissue>
    </source>
</reference>
<dbReference type="OrthoDB" id="1654714at2759"/>
<dbReference type="PANTHER" id="PTHR35505">
    <property type="entry name" value="OS01G0600300 PROTEIN"/>
    <property type="match status" value="1"/>
</dbReference>
<dbReference type="GeneID" id="108816925"/>